<evidence type="ECO:0000313" key="2">
    <source>
        <dbReference type="EMBL" id="CRG98676.1"/>
    </source>
</evidence>
<dbReference type="RefSeq" id="XP_028531685.1">
    <property type="nucleotide sequence ID" value="XM_028680161.1"/>
</dbReference>
<dbReference type="GeneID" id="39734776"/>
<gene>
    <name evidence="2" type="ORF">PRELSG_0402600</name>
</gene>
<dbReference type="VEuPathDB" id="PlasmoDB:PRELSG_0402600"/>
<organism evidence="2 3">
    <name type="scientific">Plasmodium relictum</name>
    <dbReference type="NCBI Taxonomy" id="85471"/>
    <lineage>
        <taxon>Eukaryota</taxon>
        <taxon>Sar</taxon>
        <taxon>Alveolata</taxon>
        <taxon>Apicomplexa</taxon>
        <taxon>Aconoidasida</taxon>
        <taxon>Haemosporida</taxon>
        <taxon>Plasmodiidae</taxon>
        <taxon>Plasmodium</taxon>
        <taxon>Plasmodium (Haemamoeba)</taxon>
    </lineage>
</organism>
<accession>A0A1J1H5H9</accession>
<evidence type="ECO:0000313" key="3">
    <source>
        <dbReference type="Proteomes" id="UP000220158"/>
    </source>
</evidence>
<dbReference type="EMBL" id="LN835299">
    <property type="protein sequence ID" value="CRG98676.1"/>
    <property type="molecule type" value="Genomic_DNA"/>
</dbReference>
<reference evidence="2 3" key="1">
    <citation type="submission" date="2015-04" db="EMBL/GenBank/DDBJ databases">
        <authorList>
            <consortium name="Pathogen Informatics"/>
        </authorList>
    </citation>
    <scope>NUCLEOTIDE SEQUENCE [LARGE SCALE GENOMIC DNA]</scope>
    <source>
        <strain evidence="2 3">SGS1</strain>
    </source>
</reference>
<protein>
    <recommendedName>
        <fullName evidence="4">Transmembrane protein</fullName>
    </recommendedName>
</protein>
<feature type="transmembrane region" description="Helical" evidence="1">
    <location>
        <begin position="83"/>
        <end position="104"/>
    </location>
</feature>
<sequence>MVLWKIKKCSFSFKGIRYLSSKKVTNYYAHERPSVKEMDDEYKRFLEIKKKESIIPEFKITNIDINTYKKYKHKNNPIFSTEFKIFITGFLILSWCIFAIYMTIRIMSPEDFEWVESERKRLEEAKKKIMIIKEKEMKSIDN</sequence>
<keyword evidence="1" id="KW-0472">Membrane</keyword>
<dbReference type="Proteomes" id="UP000220158">
    <property type="component" value="Chromosome 4"/>
</dbReference>
<keyword evidence="1" id="KW-1133">Transmembrane helix</keyword>
<dbReference type="KEGG" id="prel:PRELSG_0402600"/>
<dbReference type="OrthoDB" id="364838at2759"/>
<name>A0A1J1H5H9_PLARL</name>
<keyword evidence="3" id="KW-1185">Reference proteome</keyword>
<evidence type="ECO:0008006" key="4">
    <source>
        <dbReference type="Google" id="ProtNLM"/>
    </source>
</evidence>
<dbReference type="AlphaFoldDB" id="A0A1J1H5H9"/>
<evidence type="ECO:0000256" key="1">
    <source>
        <dbReference type="SAM" id="Phobius"/>
    </source>
</evidence>
<proteinExistence type="predicted"/>
<keyword evidence="1" id="KW-0812">Transmembrane</keyword>